<protein>
    <recommendedName>
        <fullName evidence="7">Phospholipase B-like</fullName>
        <ecNumber evidence="7">3.1.1.-</ecNumber>
    </recommendedName>
</protein>
<dbReference type="Proteomes" id="UP000821853">
    <property type="component" value="Unassembled WGS sequence"/>
</dbReference>
<comment type="caution">
    <text evidence="8">The sequence shown here is derived from an EMBL/GenBank/DDBJ whole genome shotgun (WGS) entry which is preliminary data.</text>
</comment>
<dbReference type="EMBL" id="JABSTR010000008">
    <property type="protein sequence ID" value="KAH9376839.1"/>
    <property type="molecule type" value="Genomic_DNA"/>
</dbReference>
<evidence type="ECO:0000256" key="3">
    <source>
        <dbReference type="ARBA" id="ARBA00022801"/>
    </source>
</evidence>
<dbReference type="VEuPathDB" id="VectorBase:HLOH_044592"/>
<reference evidence="8 9" key="1">
    <citation type="journal article" date="2020" name="Cell">
        <title>Large-Scale Comparative Analyses of Tick Genomes Elucidate Their Genetic Diversity and Vector Capacities.</title>
        <authorList>
            <consortium name="Tick Genome and Microbiome Consortium (TIGMIC)"/>
            <person name="Jia N."/>
            <person name="Wang J."/>
            <person name="Shi W."/>
            <person name="Du L."/>
            <person name="Sun Y."/>
            <person name="Zhan W."/>
            <person name="Jiang J.F."/>
            <person name="Wang Q."/>
            <person name="Zhang B."/>
            <person name="Ji P."/>
            <person name="Bell-Sakyi L."/>
            <person name="Cui X.M."/>
            <person name="Yuan T.T."/>
            <person name="Jiang B.G."/>
            <person name="Yang W.F."/>
            <person name="Lam T.T."/>
            <person name="Chang Q.C."/>
            <person name="Ding S.J."/>
            <person name="Wang X.J."/>
            <person name="Zhu J.G."/>
            <person name="Ruan X.D."/>
            <person name="Zhao L."/>
            <person name="Wei J.T."/>
            <person name="Ye R.Z."/>
            <person name="Que T.C."/>
            <person name="Du C.H."/>
            <person name="Zhou Y.H."/>
            <person name="Cheng J.X."/>
            <person name="Dai P.F."/>
            <person name="Guo W.B."/>
            <person name="Han X.H."/>
            <person name="Huang E.J."/>
            <person name="Li L.F."/>
            <person name="Wei W."/>
            <person name="Gao Y.C."/>
            <person name="Liu J.Z."/>
            <person name="Shao H.Z."/>
            <person name="Wang X."/>
            <person name="Wang C.C."/>
            <person name="Yang T.C."/>
            <person name="Huo Q.B."/>
            <person name="Li W."/>
            <person name="Chen H.Y."/>
            <person name="Chen S.E."/>
            <person name="Zhou L.G."/>
            <person name="Ni X.B."/>
            <person name="Tian J.H."/>
            <person name="Sheng Y."/>
            <person name="Liu T."/>
            <person name="Pan Y.S."/>
            <person name="Xia L.Y."/>
            <person name="Li J."/>
            <person name="Zhao F."/>
            <person name="Cao W.C."/>
        </authorList>
    </citation>
    <scope>NUCLEOTIDE SEQUENCE [LARGE SCALE GENOMIC DNA]</scope>
    <source>
        <strain evidence="8">HaeL-2018</strain>
    </source>
</reference>
<dbReference type="Pfam" id="PF04916">
    <property type="entry name" value="Phospholip_B"/>
    <property type="match status" value="1"/>
</dbReference>
<keyword evidence="6" id="KW-0325">Glycoprotein</keyword>
<evidence type="ECO:0000313" key="9">
    <source>
        <dbReference type="Proteomes" id="UP000821853"/>
    </source>
</evidence>
<dbReference type="InterPro" id="IPR007000">
    <property type="entry name" value="PLipase_B-like"/>
</dbReference>
<proteinExistence type="inferred from homology"/>
<name>A0A9J6GQF9_HAELO</name>
<comment type="similarity">
    <text evidence="1 7">Belongs to the phospholipase B-like family.</text>
</comment>
<keyword evidence="3 7" id="KW-0378">Hydrolase</keyword>
<dbReference type="GO" id="GO:0016042">
    <property type="term" value="P:lipid catabolic process"/>
    <property type="evidence" value="ECO:0007669"/>
    <property type="project" value="UniProtKB-KW"/>
</dbReference>
<keyword evidence="9" id="KW-1185">Reference proteome</keyword>
<organism evidence="8 9">
    <name type="scientific">Haemaphysalis longicornis</name>
    <name type="common">Bush tick</name>
    <dbReference type="NCBI Taxonomy" id="44386"/>
    <lineage>
        <taxon>Eukaryota</taxon>
        <taxon>Metazoa</taxon>
        <taxon>Ecdysozoa</taxon>
        <taxon>Arthropoda</taxon>
        <taxon>Chelicerata</taxon>
        <taxon>Arachnida</taxon>
        <taxon>Acari</taxon>
        <taxon>Parasitiformes</taxon>
        <taxon>Ixodida</taxon>
        <taxon>Ixodoidea</taxon>
        <taxon>Ixodidae</taxon>
        <taxon>Haemaphysalinae</taxon>
        <taxon>Haemaphysalis</taxon>
    </lineage>
</organism>
<dbReference type="GO" id="GO:0004620">
    <property type="term" value="F:phospholipase activity"/>
    <property type="evidence" value="ECO:0007669"/>
    <property type="project" value="InterPro"/>
</dbReference>
<evidence type="ECO:0000256" key="4">
    <source>
        <dbReference type="ARBA" id="ARBA00022963"/>
    </source>
</evidence>
<evidence type="ECO:0000256" key="6">
    <source>
        <dbReference type="ARBA" id="ARBA00023180"/>
    </source>
</evidence>
<evidence type="ECO:0000313" key="8">
    <source>
        <dbReference type="EMBL" id="KAH9376839.1"/>
    </source>
</evidence>
<sequence length="77" mass="8748">MMACYFTEPRTYGTLFIAQLTNYTLFKSLEFIGISGPTWGTQPVFEWSTSGFNDSHIGHPDKWQFGPVHHQWGSCSA</sequence>
<evidence type="ECO:0000256" key="2">
    <source>
        <dbReference type="ARBA" id="ARBA00022729"/>
    </source>
</evidence>
<keyword evidence="5 7" id="KW-0443">Lipid metabolism</keyword>
<dbReference type="OMA" id="ANYEMMA"/>
<evidence type="ECO:0000256" key="1">
    <source>
        <dbReference type="ARBA" id="ARBA00007835"/>
    </source>
</evidence>
<evidence type="ECO:0000256" key="5">
    <source>
        <dbReference type="ARBA" id="ARBA00023098"/>
    </source>
</evidence>
<keyword evidence="4 7" id="KW-0442">Lipid degradation</keyword>
<keyword evidence="2" id="KW-0732">Signal</keyword>
<comment type="function">
    <text evidence="7">Putative phospholipase.</text>
</comment>
<evidence type="ECO:0000256" key="7">
    <source>
        <dbReference type="RuleBase" id="RU364138"/>
    </source>
</evidence>
<dbReference type="Gene3D" id="3.60.60.30">
    <property type="match status" value="1"/>
</dbReference>
<dbReference type="AlphaFoldDB" id="A0A9J6GQF9"/>
<dbReference type="EC" id="3.1.1.-" evidence="7"/>
<accession>A0A9J6GQF9</accession>
<dbReference type="OrthoDB" id="443524at2759"/>
<gene>
    <name evidence="8" type="ORF">HPB48_009747</name>
</gene>